<comment type="caution">
    <text evidence="2">The sequence shown here is derived from an EMBL/GenBank/DDBJ whole genome shotgun (WGS) entry which is preliminary data.</text>
</comment>
<evidence type="ECO:0000313" key="3">
    <source>
        <dbReference type="Proteomes" id="UP001518140"/>
    </source>
</evidence>
<dbReference type="Pfam" id="PF14230">
    <property type="entry name" value="DUF4333"/>
    <property type="match status" value="1"/>
</dbReference>
<gene>
    <name evidence="2" type="ORF">G6048_06495</name>
</gene>
<reference evidence="2 3" key="1">
    <citation type="submission" date="2020-02" db="EMBL/GenBank/DDBJ databases">
        <title>Whole-genome analyses of novel actinobacteria.</title>
        <authorList>
            <person name="Sahin N."/>
            <person name="Tokatli A."/>
        </authorList>
    </citation>
    <scope>NUCLEOTIDE SEQUENCE [LARGE SCALE GENOMIC DNA]</scope>
    <source>
        <strain evidence="2 3">YC419</strain>
    </source>
</reference>
<dbReference type="InterPro" id="IPR025637">
    <property type="entry name" value="DUF4333"/>
</dbReference>
<accession>A0ABX0DRU6</accession>
<evidence type="ECO:0000313" key="2">
    <source>
        <dbReference type="EMBL" id="NGO41837.1"/>
    </source>
</evidence>
<protein>
    <submittedName>
        <fullName evidence="2">DUF4333 domain-containing protein</fullName>
    </submittedName>
</protein>
<evidence type="ECO:0000259" key="1">
    <source>
        <dbReference type="Pfam" id="PF14230"/>
    </source>
</evidence>
<feature type="domain" description="DUF4333" evidence="1">
    <location>
        <begin position="12"/>
        <end position="75"/>
    </location>
</feature>
<dbReference type="Proteomes" id="UP001518140">
    <property type="component" value="Unassembled WGS sequence"/>
</dbReference>
<keyword evidence="3" id="KW-1185">Reference proteome</keyword>
<organism evidence="2 3">
    <name type="scientific">Streptomyces ureilyticus</name>
    <dbReference type="NCBI Taxonomy" id="1775131"/>
    <lineage>
        <taxon>Bacteria</taxon>
        <taxon>Bacillati</taxon>
        <taxon>Actinomycetota</taxon>
        <taxon>Actinomycetes</taxon>
        <taxon>Kitasatosporales</taxon>
        <taxon>Streptomycetaceae</taxon>
        <taxon>Streptomyces</taxon>
    </lineage>
</organism>
<proteinExistence type="predicted"/>
<sequence>MLNGYSTVRVDGRKAISADIIEGRTENKYNPLPWVGEKVTGVTCPTGLKAVAGTTLTCTGKGEDGQAVDIRVTVVRASDRSVTWKFER</sequence>
<name>A0ABX0DRU6_9ACTN</name>
<dbReference type="EMBL" id="JAAKZX010000013">
    <property type="protein sequence ID" value="NGO41837.1"/>
    <property type="molecule type" value="Genomic_DNA"/>
</dbReference>